<reference evidence="2 3" key="1">
    <citation type="submission" date="2016-09" db="EMBL/GenBank/DDBJ databases">
        <title>Extensive genetic diversity and differential bi-allelic expression allows diatom success in the polar Southern Ocean.</title>
        <authorList>
            <consortium name="DOE Joint Genome Institute"/>
            <person name="Mock T."/>
            <person name="Otillar R.P."/>
            <person name="Strauss J."/>
            <person name="Dupont C."/>
            <person name="Frickenhaus S."/>
            <person name="Maumus F."/>
            <person name="Mcmullan M."/>
            <person name="Sanges R."/>
            <person name="Schmutz J."/>
            <person name="Toseland A."/>
            <person name="Valas R."/>
            <person name="Veluchamy A."/>
            <person name="Ward B.J."/>
            <person name="Allen A."/>
            <person name="Barry K."/>
            <person name="Falciatore A."/>
            <person name="Ferrante M."/>
            <person name="Fortunato A.E."/>
            <person name="Gloeckner G."/>
            <person name="Gruber A."/>
            <person name="Hipkin R."/>
            <person name="Janech M."/>
            <person name="Kroth P."/>
            <person name="Leese F."/>
            <person name="Lindquist E."/>
            <person name="Lyon B.R."/>
            <person name="Martin J."/>
            <person name="Mayer C."/>
            <person name="Parker M."/>
            <person name="Quesneville H."/>
            <person name="Raymond J."/>
            <person name="Uhlig C."/>
            <person name="Valentin K.U."/>
            <person name="Worden A.Z."/>
            <person name="Armbrust E.V."/>
            <person name="Bowler C."/>
            <person name="Green B."/>
            <person name="Moulton V."/>
            <person name="Van Oosterhout C."/>
            <person name="Grigoriev I."/>
        </authorList>
    </citation>
    <scope>NUCLEOTIDE SEQUENCE [LARGE SCALE GENOMIC DNA]</scope>
    <source>
        <strain evidence="2 3">CCMP1102</strain>
    </source>
</reference>
<dbReference type="EMBL" id="KV784360">
    <property type="protein sequence ID" value="OEU14720.1"/>
    <property type="molecule type" value="Genomic_DNA"/>
</dbReference>
<sequence length="472" mass="53886">MDKIPCSSEEKPLSKMLQVSCSLDTNSTESTSAASGLTTPRSSSNNNSCDDRDPKWDKFYKHVDTTPPKATRGASYDAMIVTANKLLKLSESDDFKDKEFGSLTENQQVLLVFMIVKEMHVAFDYLREAARALLSALHTDSPKYKRMMSFVRLGGDRVCPIATMMEQSYPTYIKKNPEWERERAITIFKARPEMKPFIYIQTHSSYVCAFVACAALLHYCSYNGENDTEVFKLNVSRYIRDEVCGKMIANFTLTDMMGAYLHKVLAALLKSFGIMGDNPQEIEQISTYQNNEYLTYLNLEEILKYGRPVVFSIEVLPGFENYDRQKFTGEVSDYYLDENNKRGEGPEDRVYHAVLCIGIKPRNGKQPPMLLVQDSTSSRPFFSIGMDLLMSMELRYLQFCTARVEWKLNQNKDYTMTPETRSLMCGSPMSVTDSGVPRIVIPEEPAHERPDMSPYYDMVKVDKDGPCLCYEI</sequence>
<dbReference type="KEGG" id="fcy:FRACYDRAFT_262067"/>
<feature type="compositionally biased region" description="Polar residues" evidence="1">
    <location>
        <begin position="26"/>
        <end position="41"/>
    </location>
</feature>
<name>A0A1E7F960_9STRA</name>
<gene>
    <name evidence="2" type="ORF">FRACYDRAFT_262067</name>
</gene>
<proteinExistence type="predicted"/>
<dbReference type="Proteomes" id="UP000095751">
    <property type="component" value="Unassembled WGS sequence"/>
</dbReference>
<organism evidence="2 3">
    <name type="scientific">Fragilariopsis cylindrus CCMP1102</name>
    <dbReference type="NCBI Taxonomy" id="635003"/>
    <lineage>
        <taxon>Eukaryota</taxon>
        <taxon>Sar</taxon>
        <taxon>Stramenopiles</taxon>
        <taxon>Ochrophyta</taxon>
        <taxon>Bacillariophyta</taxon>
        <taxon>Bacillariophyceae</taxon>
        <taxon>Bacillariophycidae</taxon>
        <taxon>Bacillariales</taxon>
        <taxon>Bacillariaceae</taxon>
        <taxon>Fragilariopsis</taxon>
    </lineage>
</organism>
<keyword evidence="3" id="KW-1185">Reference proteome</keyword>
<dbReference type="InParanoid" id="A0A1E7F960"/>
<protein>
    <submittedName>
        <fullName evidence="2">Uncharacterized protein</fullName>
    </submittedName>
</protein>
<evidence type="ECO:0000313" key="3">
    <source>
        <dbReference type="Proteomes" id="UP000095751"/>
    </source>
</evidence>
<feature type="region of interest" description="Disordered" evidence="1">
    <location>
        <begin position="26"/>
        <end position="50"/>
    </location>
</feature>
<evidence type="ECO:0000256" key="1">
    <source>
        <dbReference type="SAM" id="MobiDB-lite"/>
    </source>
</evidence>
<dbReference type="AlphaFoldDB" id="A0A1E7F960"/>
<dbReference type="OrthoDB" id="10625670at2759"/>
<evidence type="ECO:0000313" key="2">
    <source>
        <dbReference type="EMBL" id="OEU14720.1"/>
    </source>
</evidence>
<accession>A0A1E7F960</accession>